<name>A0AAD8LM57_ACIOX</name>
<feature type="compositionally biased region" description="Basic residues" evidence="13">
    <location>
        <begin position="271"/>
        <end position="281"/>
    </location>
</feature>
<evidence type="ECO:0000256" key="10">
    <source>
        <dbReference type="ARBA" id="ARBA00077594"/>
    </source>
</evidence>
<dbReference type="SMART" id="SM00320">
    <property type="entry name" value="WD40"/>
    <property type="match status" value="3"/>
</dbReference>
<dbReference type="PANTHER" id="PTHR15052:SF2">
    <property type="entry name" value="GENERAL TRANSCRIPTION FACTOR 3C POLYPEPTIDE 2"/>
    <property type="match status" value="1"/>
</dbReference>
<evidence type="ECO:0000256" key="2">
    <source>
        <dbReference type="ARBA" id="ARBA00022553"/>
    </source>
</evidence>
<keyword evidence="3 12" id="KW-0853">WD repeat</keyword>
<keyword evidence="15" id="KW-1185">Reference proteome</keyword>
<dbReference type="AlphaFoldDB" id="A0AAD8LM57"/>
<sequence>MADTVQKDCKQESDAMGLPSEPHSHRQPAAPHAGQLNIEGPKHSDSSSLIGGVGSASADSKKVVPETQRSKKMAEDNTLIGKLAENGTGGYGETSRSTDSPFGTSPHQRNKEEDTAFNAGESPLLFSGVSSTDENVAPVTPTSKKKGRPRKNPVPLKLPTLSEEGAENSEAQTPQPPKVYKKRGRKSKAELLAMRLEQGLLETPEPVTKQLEEEVIDEEEMTLEGRPKRRAAKAAIKYLHCLAEEMGYSNQTPQAPENTTASENGESSKPVKCRRGRKRKRNTDEGSDDLTSDADFVLPDGVTVDQEEEEEEEEKDDEDALNVESDLEDKGNKIRVAPAATKPKFLGMAANGLQNNVMGPVWNCMHMTKEYREKCYSPWVFPEWIPSLKDWKFLSESEALNYLPQEEKSPPFRIRREGLRDDNMLHRIGRFQSLSSHYERWDLAFFVGGPVWSMEWCPCPEGSASTQYAAIYSNKGMDDRHKMSGTHTEPALLQIWNIGDLQHFSWPTNKATFAYGVALDYGCIWNMKWCPSGAWELPSSNRKIPQMPRLGLLAASFSNGKIAVLSLPHPESLTAYKKYQSKGRELSICYYCCSPSEIVQCTVVLEVGSIQASSNSQCGQCFCLDWIPMEDHKFLAAGFYDGTVALWNLTTKSLLLRVCQTNGSVTLYPYHSFIAHDHAVRVVTWCKASSDFILTASEDRKLKFWDLRKTYEPVNVIKRYLSTEVSWQLHWCGISVAQENCYVTFGLNGIHYIDAGYIGYKPYFVAPRRGTVWSISGSDWLNTCTTGDSTGEVIMMLLADMTANPNNIKRPSDRRFPVYRTELVHFDAAASRPSDAEGSTETTDRTPVCEPRTYSEAMKKFYLLFEDTDLRSFKNAAKRESMTQMYATEAKGSVSPDRMPLDSIHKVRFNPNLDAHGWLLSGGQSGIVRAHCLRGLNSPITSKLIRESQAQFNAMYQPQGAIANEAIMKTVTQSMETIVEVL</sequence>
<feature type="compositionally biased region" description="Polar residues" evidence="13">
    <location>
        <begin position="248"/>
        <end position="267"/>
    </location>
</feature>
<dbReference type="SUPFAM" id="SSF50978">
    <property type="entry name" value="WD40 repeat-like"/>
    <property type="match status" value="1"/>
</dbReference>
<gene>
    <name evidence="14" type="primary">GTF3C2</name>
    <name evidence="14" type="ORF">AOXY_G7105</name>
</gene>
<dbReference type="PROSITE" id="PS50082">
    <property type="entry name" value="WD_REPEATS_2"/>
    <property type="match status" value="1"/>
</dbReference>
<dbReference type="InterPro" id="IPR052416">
    <property type="entry name" value="GTF3C_component"/>
</dbReference>
<dbReference type="Pfam" id="PF00400">
    <property type="entry name" value="WD40"/>
    <property type="match status" value="1"/>
</dbReference>
<dbReference type="PROSITE" id="PS00678">
    <property type="entry name" value="WD_REPEATS_1"/>
    <property type="match status" value="1"/>
</dbReference>
<keyword evidence="6" id="KW-0539">Nucleus</keyword>
<dbReference type="GO" id="GO:0006383">
    <property type="term" value="P:transcription by RNA polymerase III"/>
    <property type="evidence" value="ECO:0007669"/>
    <property type="project" value="TreeGrafter"/>
</dbReference>
<reference evidence="14" key="1">
    <citation type="submission" date="2022-02" db="EMBL/GenBank/DDBJ databases">
        <title>Atlantic sturgeon de novo genome assembly.</title>
        <authorList>
            <person name="Stock M."/>
            <person name="Klopp C."/>
            <person name="Guiguen Y."/>
            <person name="Cabau C."/>
            <person name="Parinello H."/>
            <person name="Santidrian Yebra-Pimentel E."/>
            <person name="Kuhl H."/>
            <person name="Dirks R.P."/>
            <person name="Guessner J."/>
            <person name="Wuertz S."/>
            <person name="Du K."/>
            <person name="Schartl M."/>
        </authorList>
    </citation>
    <scope>NUCLEOTIDE SEQUENCE</scope>
    <source>
        <strain evidence="14">STURGEONOMICS-FGT-2020</strain>
        <tissue evidence="14">Whole blood</tissue>
    </source>
</reference>
<dbReference type="PROSITE" id="PS50294">
    <property type="entry name" value="WD_REPEATS_REGION"/>
    <property type="match status" value="1"/>
</dbReference>
<evidence type="ECO:0000256" key="5">
    <source>
        <dbReference type="ARBA" id="ARBA00023163"/>
    </source>
</evidence>
<comment type="caution">
    <text evidence="14">The sequence shown here is derived from an EMBL/GenBank/DDBJ whole genome shotgun (WGS) entry which is preliminary data.</text>
</comment>
<evidence type="ECO:0000256" key="8">
    <source>
        <dbReference type="ARBA" id="ARBA00063334"/>
    </source>
</evidence>
<evidence type="ECO:0000256" key="6">
    <source>
        <dbReference type="ARBA" id="ARBA00023242"/>
    </source>
</evidence>
<evidence type="ECO:0000313" key="14">
    <source>
        <dbReference type="EMBL" id="KAK1170292.1"/>
    </source>
</evidence>
<feature type="region of interest" description="Disordered" evidence="13">
    <location>
        <begin position="1"/>
        <end position="186"/>
    </location>
</feature>
<dbReference type="InterPro" id="IPR019775">
    <property type="entry name" value="WD40_repeat_CS"/>
</dbReference>
<evidence type="ECO:0000256" key="13">
    <source>
        <dbReference type="SAM" id="MobiDB-lite"/>
    </source>
</evidence>
<evidence type="ECO:0000256" key="1">
    <source>
        <dbReference type="ARBA" id="ARBA00004123"/>
    </source>
</evidence>
<keyword evidence="2" id="KW-0597">Phosphoprotein</keyword>
<dbReference type="Gene3D" id="2.130.10.10">
    <property type="entry name" value="YVTN repeat-like/Quinoprotein amine dehydrogenase"/>
    <property type="match status" value="1"/>
</dbReference>
<evidence type="ECO:0000256" key="11">
    <source>
        <dbReference type="ARBA" id="ARBA00080928"/>
    </source>
</evidence>
<dbReference type="GO" id="GO:0000127">
    <property type="term" value="C:transcription factor TFIIIC complex"/>
    <property type="evidence" value="ECO:0007669"/>
    <property type="project" value="TreeGrafter"/>
</dbReference>
<feature type="region of interest" description="Disordered" evidence="13">
    <location>
        <begin position="248"/>
        <end position="328"/>
    </location>
</feature>
<dbReference type="InterPro" id="IPR015943">
    <property type="entry name" value="WD40/YVTN_repeat-like_dom_sf"/>
</dbReference>
<comment type="subcellular location">
    <subcellularLocation>
        <location evidence="1">Nucleus</location>
    </subcellularLocation>
</comment>
<keyword evidence="4" id="KW-0677">Repeat</keyword>
<evidence type="ECO:0000256" key="3">
    <source>
        <dbReference type="ARBA" id="ARBA00022574"/>
    </source>
</evidence>
<evidence type="ECO:0000313" key="15">
    <source>
        <dbReference type="Proteomes" id="UP001230051"/>
    </source>
</evidence>
<dbReference type="PANTHER" id="PTHR15052">
    <property type="entry name" value="RNA POLYMERASE III TRANSCRIPTION INITIATION FACTOR COMPLEX SUBUNIT"/>
    <property type="match status" value="1"/>
</dbReference>
<evidence type="ECO:0000256" key="7">
    <source>
        <dbReference type="ARBA" id="ARBA00053668"/>
    </source>
</evidence>
<accession>A0AAD8LM57</accession>
<dbReference type="InterPro" id="IPR001680">
    <property type="entry name" value="WD40_rpt"/>
</dbReference>
<feature type="compositionally biased region" description="Basic and acidic residues" evidence="13">
    <location>
        <begin position="1"/>
        <end position="13"/>
    </location>
</feature>
<dbReference type="FunFam" id="2.130.10.10:FF:000311">
    <property type="entry name" value="general transcription factor 3C polypeptide 2"/>
    <property type="match status" value="1"/>
</dbReference>
<evidence type="ECO:0000256" key="4">
    <source>
        <dbReference type="ARBA" id="ARBA00022737"/>
    </source>
</evidence>
<evidence type="ECO:0000256" key="12">
    <source>
        <dbReference type="PROSITE-ProRule" id="PRU00221"/>
    </source>
</evidence>
<dbReference type="InterPro" id="IPR036322">
    <property type="entry name" value="WD40_repeat_dom_sf"/>
</dbReference>
<feature type="repeat" description="WD" evidence="12">
    <location>
        <begin position="673"/>
        <end position="708"/>
    </location>
</feature>
<evidence type="ECO:0000256" key="9">
    <source>
        <dbReference type="ARBA" id="ARBA00069550"/>
    </source>
</evidence>
<feature type="compositionally biased region" description="Basic and acidic residues" evidence="13">
    <location>
        <begin position="59"/>
        <end position="75"/>
    </location>
</feature>
<feature type="compositionally biased region" description="Polar residues" evidence="13">
    <location>
        <begin position="94"/>
        <end position="107"/>
    </location>
</feature>
<protein>
    <recommendedName>
        <fullName evidence="9">General transcription factor 3C polypeptide 2</fullName>
    </recommendedName>
    <alternativeName>
        <fullName evidence="10">TF3C-beta</fullName>
    </alternativeName>
    <alternativeName>
        <fullName evidence="11">Transcription factor IIIC subunit beta</fullName>
    </alternativeName>
</protein>
<comment type="subunit">
    <text evidence="8">Part of the TFIIIC subcomplex TFIIIC2, consisting of six subunits, GTF3C1, GTF3C2, GTF3C3, GTF3C4, GTF3C5 and GTF3C6.</text>
</comment>
<dbReference type="Proteomes" id="UP001230051">
    <property type="component" value="Unassembled WGS sequence"/>
</dbReference>
<organism evidence="14 15">
    <name type="scientific">Acipenser oxyrinchus oxyrinchus</name>
    <dbReference type="NCBI Taxonomy" id="40147"/>
    <lineage>
        <taxon>Eukaryota</taxon>
        <taxon>Metazoa</taxon>
        <taxon>Chordata</taxon>
        <taxon>Craniata</taxon>
        <taxon>Vertebrata</taxon>
        <taxon>Euteleostomi</taxon>
        <taxon>Actinopterygii</taxon>
        <taxon>Chondrostei</taxon>
        <taxon>Acipenseriformes</taxon>
        <taxon>Acipenseridae</taxon>
        <taxon>Acipenser</taxon>
    </lineage>
</organism>
<dbReference type="EMBL" id="JAGXEW010000006">
    <property type="protein sequence ID" value="KAK1170292.1"/>
    <property type="molecule type" value="Genomic_DNA"/>
</dbReference>
<proteinExistence type="predicted"/>
<keyword evidence="5" id="KW-0804">Transcription</keyword>
<feature type="compositionally biased region" description="Acidic residues" evidence="13">
    <location>
        <begin position="305"/>
        <end position="327"/>
    </location>
</feature>
<comment type="function">
    <text evidence="7">Required for RNA polymerase III-mediated transcription. Component of TFIIIC that initiates transcription complex assembly on tRNA and is required for transcription of 5S rRNA and other stable nuclear and cytoplasmic RNAs. May play a direct role in stabilizing interactions of TFIIIC2 with TFIIIC1.</text>
</comment>
<dbReference type="GO" id="GO:0005634">
    <property type="term" value="C:nucleus"/>
    <property type="evidence" value="ECO:0007669"/>
    <property type="project" value="UniProtKB-SubCell"/>
</dbReference>